<keyword evidence="1" id="KW-0805">Transcription regulation</keyword>
<gene>
    <name evidence="5" type="ORF">ABK249_11485</name>
</gene>
<dbReference type="Gene3D" id="1.10.10.10">
    <property type="entry name" value="Winged helix-like DNA-binding domain superfamily/Winged helix DNA-binding domain"/>
    <property type="match status" value="1"/>
</dbReference>
<protein>
    <submittedName>
        <fullName evidence="5">GntR family transcriptional regulator</fullName>
    </submittedName>
</protein>
<dbReference type="SUPFAM" id="SSF48008">
    <property type="entry name" value="GntR ligand-binding domain-like"/>
    <property type="match status" value="1"/>
</dbReference>
<accession>A0ABV0M134</accession>
<organism evidence="5 6">
    <name type="scientific">Neorhizobium phenanthreniclasticum</name>
    <dbReference type="NCBI Taxonomy" id="3157917"/>
    <lineage>
        <taxon>Bacteria</taxon>
        <taxon>Pseudomonadati</taxon>
        <taxon>Pseudomonadota</taxon>
        <taxon>Alphaproteobacteria</taxon>
        <taxon>Hyphomicrobiales</taxon>
        <taxon>Rhizobiaceae</taxon>
        <taxon>Rhizobium/Agrobacterium group</taxon>
        <taxon>Neorhizobium</taxon>
    </lineage>
</organism>
<comment type="caution">
    <text evidence="5">The sequence shown here is derived from an EMBL/GenBank/DDBJ whole genome shotgun (WGS) entry which is preliminary data.</text>
</comment>
<evidence type="ECO:0000256" key="3">
    <source>
        <dbReference type="ARBA" id="ARBA00023163"/>
    </source>
</evidence>
<evidence type="ECO:0000256" key="1">
    <source>
        <dbReference type="ARBA" id="ARBA00023015"/>
    </source>
</evidence>
<name>A0ABV0M134_9HYPH</name>
<dbReference type="InterPro" id="IPR036388">
    <property type="entry name" value="WH-like_DNA-bd_sf"/>
</dbReference>
<proteinExistence type="predicted"/>
<dbReference type="SUPFAM" id="SSF46785">
    <property type="entry name" value="Winged helix' DNA-binding domain"/>
    <property type="match status" value="1"/>
</dbReference>
<dbReference type="InterPro" id="IPR000524">
    <property type="entry name" value="Tscrpt_reg_HTH_GntR"/>
</dbReference>
<dbReference type="EMBL" id="JBEAAL010000006">
    <property type="protein sequence ID" value="MEQ1405555.1"/>
    <property type="molecule type" value="Genomic_DNA"/>
</dbReference>
<evidence type="ECO:0000313" key="5">
    <source>
        <dbReference type="EMBL" id="MEQ1405555.1"/>
    </source>
</evidence>
<keyword evidence="2" id="KW-0238">DNA-binding</keyword>
<keyword evidence="6" id="KW-1185">Reference proteome</keyword>
<dbReference type="Pfam" id="PF00392">
    <property type="entry name" value="GntR"/>
    <property type="match status" value="1"/>
</dbReference>
<dbReference type="SMART" id="SM00345">
    <property type="entry name" value="HTH_GNTR"/>
    <property type="match status" value="1"/>
</dbReference>
<sequence length="234" mass="26398">MKAVHGDRISPDKSTEAYTRLKSAVTSYRSFPGTFFNIRTLAERMKLSPTPIREALIRLVHEEVIGFVPGRGYYVKPLDIDDLRADYELTFLMLRFAIEKSANRFNLDDLPPVPTPIDLQGEVDLAANACTVYIETFYEQVALLAGNLRLVRAVRQFNDRIRPVRLFALRSMPSPGEVPADLSRFAAALASGEQKRALGMLEERCQEMVAALPDLVKSLHLRAQHVRMPLEDLV</sequence>
<reference evidence="5 6" key="1">
    <citation type="submission" date="2024-05" db="EMBL/GenBank/DDBJ databases">
        <title>Neorhizobium sp. Rsf11, a plant growth promoting and heavy metal resistant PAH-degrader.</title>
        <authorList>
            <person name="Golubev S.N."/>
            <person name="Muratova A.Y."/>
            <person name="Markelova M.I."/>
        </authorList>
    </citation>
    <scope>NUCLEOTIDE SEQUENCE [LARGE SCALE GENOMIC DNA]</scope>
    <source>
        <strain evidence="5 6">Rsf11</strain>
    </source>
</reference>
<dbReference type="Gene3D" id="1.20.120.530">
    <property type="entry name" value="GntR ligand-binding domain-like"/>
    <property type="match status" value="1"/>
</dbReference>
<evidence type="ECO:0000313" key="6">
    <source>
        <dbReference type="Proteomes" id="UP001496627"/>
    </source>
</evidence>
<dbReference type="InterPro" id="IPR036390">
    <property type="entry name" value="WH_DNA-bd_sf"/>
</dbReference>
<dbReference type="RefSeq" id="WP_037154460.1">
    <property type="nucleotide sequence ID" value="NZ_JBEAAL010000006.1"/>
</dbReference>
<keyword evidence="3" id="KW-0804">Transcription</keyword>
<dbReference type="PANTHER" id="PTHR43537:SF5">
    <property type="entry name" value="UXU OPERON TRANSCRIPTIONAL REGULATOR"/>
    <property type="match status" value="1"/>
</dbReference>
<dbReference type="Proteomes" id="UP001496627">
    <property type="component" value="Unassembled WGS sequence"/>
</dbReference>
<dbReference type="PROSITE" id="PS50949">
    <property type="entry name" value="HTH_GNTR"/>
    <property type="match status" value="1"/>
</dbReference>
<evidence type="ECO:0000259" key="4">
    <source>
        <dbReference type="PROSITE" id="PS50949"/>
    </source>
</evidence>
<feature type="domain" description="HTH gntR-type" evidence="4">
    <location>
        <begin position="11"/>
        <end position="78"/>
    </location>
</feature>
<evidence type="ECO:0000256" key="2">
    <source>
        <dbReference type="ARBA" id="ARBA00023125"/>
    </source>
</evidence>
<dbReference type="PANTHER" id="PTHR43537">
    <property type="entry name" value="TRANSCRIPTIONAL REGULATOR, GNTR FAMILY"/>
    <property type="match status" value="1"/>
</dbReference>
<dbReference type="InterPro" id="IPR008920">
    <property type="entry name" value="TF_FadR/GntR_C"/>
</dbReference>